<keyword evidence="3" id="KW-1185">Reference proteome</keyword>
<feature type="transmembrane region" description="Helical" evidence="1">
    <location>
        <begin position="209"/>
        <end position="234"/>
    </location>
</feature>
<feature type="transmembrane region" description="Helical" evidence="1">
    <location>
        <begin position="246"/>
        <end position="268"/>
    </location>
</feature>
<keyword evidence="1" id="KW-1133">Transmembrane helix</keyword>
<feature type="transmembrane region" description="Helical" evidence="1">
    <location>
        <begin position="323"/>
        <end position="344"/>
    </location>
</feature>
<organism evidence="2 3">
    <name type="scientific">Durusdinium trenchii</name>
    <dbReference type="NCBI Taxonomy" id="1381693"/>
    <lineage>
        <taxon>Eukaryota</taxon>
        <taxon>Sar</taxon>
        <taxon>Alveolata</taxon>
        <taxon>Dinophyceae</taxon>
        <taxon>Suessiales</taxon>
        <taxon>Symbiodiniaceae</taxon>
        <taxon>Durusdinium</taxon>
    </lineage>
</organism>
<keyword evidence="1" id="KW-0472">Membrane</keyword>
<dbReference type="EMBL" id="CAXAMM010010624">
    <property type="protein sequence ID" value="CAK9023774.1"/>
    <property type="molecule type" value="Genomic_DNA"/>
</dbReference>
<gene>
    <name evidence="2" type="ORF">SCF082_LOCUS16334</name>
</gene>
<evidence type="ECO:0000313" key="3">
    <source>
        <dbReference type="Proteomes" id="UP001642464"/>
    </source>
</evidence>
<reference evidence="2 3" key="1">
    <citation type="submission" date="2024-02" db="EMBL/GenBank/DDBJ databases">
        <authorList>
            <person name="Chen Y."/>
            <person name="Shah S."/>
            <person name="Dougan E. K."/>
            <person name="Thang M."/>
            <person name="Chan C."/>
        </authorList>
    </citation>
    <scope>NUCLEOTIDE SEQUENCE [LARGE SCALE GENOMIC DNA]</scope>
</reference>
<comment type="caution">
    <text evidence="2">The sequence shown here is derived from an EMBL/GenBank/DDBJ whole genome shotgun (WGS) entry which is preliminary data.</text>
</comment>
<proteinExistence type="predicted"/>
<dbReference type="Proteomes" id="UP001642464">
    <property type="component" value="Unassembled WGS sequence"/>
</dbReference>
<name>A0ABP0KAD9_9DINO</name>
<feature type="transmembrane region" description="Helical" evidence="1">
    <location>
        <begin position="511"/>
        <end position="532"/>
    </location>
</feature>
<accession>A0ABP0KAD9</accession>
<keyword evidence="1" id="KW-0812">Transmembrane</keyword>
<evidence type="ECO:0000256" key="1">
    <source>
        <dbReference type="SAM" id="Phobius"/>
    </source>
</evidence>
<evidence type="ECO:0000313" key="2">
    <source>
        <dbReference type="EMBL" id="CAK9023774.1"/>
    </source>
</evidence>
<protein>
    <submittedName>
        <fullName evidence="2">Uncharacterized protein</fullName>
    </submittedName>
</protein>
<sequence>MGTLTLPVVRMSVVLIGSSGGGTATLGHTDPAELLNTIHQELLKVEDASGITSALFVSLHGGKGFDSACDTDKATLYSVSEGSGGECSVQVVKSGKLKDVNQRCVELDKALAQQIFKGEITGLICISCDVDVHSSTLKAAAEKKLPVTGSGGTSLSAASSKFGIHLVGNAGGSVATTSYTRAVSYTHALATAWAKRYRPFASQRHVPQWTSILCACLPAFWAVALACRALNLVMPLLSDPATLRKLLILLQTHALPTVCSVVMATSLAPHHGSTVLMSSALASVLCERSVLGGLSAGWLVATLAQRVLYGCIAWDVPATMTNLVVAGGLGVFVALTIAPVVPYFQLLTELIRQIIHTVLDGRFPGVGFLFGVLFCWGSKYGYYHAVCLPLILIEMETGTGALCGSIDEATLVCVSAGICLANLVVTPSLDDQGIDETLALSQRGLRINLLFGDFIEAAYPFMEKSHVVNIAGYLASGLSTELLTGASELVLSSAYLPLPLAILLAKDPFRVSVAFAVAFTLSFLGALASNLLNRRDQSETEKKT</sequence>